<evidence type="ECO:0000313" key="2">
    <source>
        <dbReference type="Proteomes" id="UP001583172"/>
    </source>
</evidence>
<keyword evidence="2" id="KW-1185">Reference proteome</keyword>
<evidence type="ECO:0000313" key="1">
    <source>
        <dbReference type="EMBL" id="KAL1837671.1"/>
    </source>
</evidence>
<protein>
    <submittedName>
        <fullName evidence="1">Uncharacterized protein</fullName>
    </submittedName>
</protein>
<organism evidence="1 2">
    <name type="scientific">Humicola insolens</name>
    <name type="common">Soft-rot fungus</name>
    <dbReference type="NCBI Taxonomy" id="85995"/>
    <lineage>
        <taxon>Eukaryota</taxon>
        <taxon>Fungi</taxon>
        <taxon>Dikarya</taxon>
        <taxon>Ascomycota</taxon>
        <taxon>Pezizomycotina</taxon>
        <taxon>Sordariomycetes</taxon>
        <taxon>Sordariomycetidae</taxon>
        <taxon>Sordariales</taxon>
        <taxon>Chaetomiaceae</taxon>
        <taxon>Mycothermus</taxon>
    </lineage>
</organism>
<dbReference type="EMBL" id="JAZGSY010000273">
    <property type="protein sequence ID" value="KAL1837671.1"/>
    <property type="molecule type" value="Genomic_DNA"/>
</dbReference>
<sequence>MAPDDEIHEMTKEIMRKAELRAAKRMARVHLLALLDAGMADDETIDFVKNMISEAR</sequence>
<proteinExistence type="predicted"/>
<name>A0ABR3V897_HUMIN</name>
<accession>A0ABR3V897</accession>
<reference evidence="1 2" key="1">
    <citation type="journal article" date="2024" name="Commun. Biol.">
        <title>Comparative genomic analysis of thermophilic fungi reveals convergent evolutionary adaptations and gene losses.</title>
        <authorList>
            <person name="Steindorff A.S."/>
            <person name="Aguilar-Pontes M.V."/>
            <person name="Robinson A.J."/>
            <person name="Andreopoulos B."/>
            <person name="LaButti K."/>
            <person name="Kuo A."/>
            <person name="Mondo S."/>
            <person name="Riley R."/>
            <person name="Otillar R."/>
            <person name="Haridas S."/>
            <person name="Lipzen A."/>
            <person name="Grimwood J."/>
            <person name="Schmutz J."/>
            <person name="Clum A."/>
            <person name="Reid I.D."/>
            <person name="Moisan M.C."/>
            <person name="Butler G."/>
            <person name="Nguyen T.T.M."/>
            <person name="Dewar K."/>
            <person name="Conant G."/>
            <person name="Drula E."/>
            <person name="Henrissat B."/>
            <person name="Hansel C."/>
            <person name="Singer S."/>
            <person name="Hutchinson M.I."/>
            <person name="de Vries R.P."/>
            <person name="Natvig D.O."/>
            <person name="Powell A.J."/>
            <person name="Tsang A."/>
            <person name="Grigoriev I.V."/>
        </authorList>
    </citation>
    <scope>NUCLEOTIDE SEQUENCE [LARGE SCALE GENOMIC DNA]</scope>
    <source>
        <strain evidence="1 2">CBS 620.91</strain>
    </source>
</reference>
<dbReference type="Proteomes" id="UP001583172">
    <property type="component" value="Unassembled WGS sequence"/>
</dbReference>
<gene>
    <name evidence="1" type="ORF">VTJ49DRAFT_3521</name>
</gene>
<comment type="caution">
    <text evidence="1">The sequence shown here is derived from an EMBL/GenBank/DDBJ whole genome shotgun (WGS) entry which is preliminary data.</text>
</comment>